<organism evidence="1 2">
    <name type="scientific">Vibrio cholerae</name>
    <dbReference type="NCBI Taxonomy" id="666"/>
    <lineage>
        <taxon>Bacteria</taxon>
        <taxon>Pseudomonadati</taxon>
        <taxon>Pseudomonadota</taxon>
        <taxon>Gammaproteobacteria</taxon>
        <taxon>Vibrionales</taxon>
        <taxon>Vibrionaceae</taxon>
        <taxon>Vibrio</taxon>
    </lineage>
</organism>
<dbReference type="InterPro" id="IPR045809">
    <property type="entry name" value="MobI"/>
</dbReference>
<evidence type="ECO:0000313" key="1">
    <source>
        <dbReference type="EMBL" id="RGP83311.1"/>
    </source>
</evidence>
<dbReference type="AlphaFoldDB" id="A0A395TEG5"/>
<dbReference type="Pfam" id="PF19456">
    <property type="entry name" value="MobI"/>
    <property type="match status" value="1"/>
</dbReference>
<accession>A0A395TEG5</accession>
<sequence>MQKIIDAIYDEIDGLYTHAEMLRNSWMHKVAEREMKRTYIAGQTTEKTTYEMRVEFSGISFRIRWLEVGFIRTGGRTIRLTKSIACPDSGRYKMSQFKKANEWELLLIDTIEQSMGNVRVKLKHLGKCHNSVVWADKVNKKPTITTKEMKYRVERKDRSIKKIKQTMM</sequence>
<protein>
    <submittedName>
        <fullName evidence="1">Uncharacterized protein</fullName>
    </submittedName>
</protein>
<dbReference type="Proteomes" id="UP000266701">
    <property type="component" value="Unassembled WGS sequence"/>
</dbReference>
<evidence type="ECO:0000313" key="2">
    <source>
        <dbReference type="Proteomes" id="UP000266701"/>
    </source>
</evidence>
<dbReference type="EMBL" id="MCBA01000187">
    <property type="protein sequence ID" value="RGP83311.1"/>
    <property type="molecule type" value="Genomic_DNA"/>
</dbReference>
<comment type="caution">
    <text evidence="1">The sequence shown here is derived from an EMBL/GenBank/DDBJ whole genome shotgun (WGS) entry which is preliminary data.</text>
</comment>
<proteinExistence type="predicted"/>
<name>A0A395TEG5_VIBCL</name>
<gene>
    <name evidence="1" type="ORF">BC353_17545</name>
</gene>
<reference evidence="1 2" key="1">
    <citation type="journal article" date="2017" name="Emerg. Infect. Dis.">
        <title>Carbapenemase VCC-1-Producing Vibrio cholerae in Coastal Waters of Germany.</title>
        <authorList>
            <person name="Hammerl J.A."/>
            <person name="Jackel C."/>
            <person name="Bortolaia V."/>
            <person name="Schwartz K."/>
            <person name="Bier N."/>
            <person name="Hendriksen R.S."/>
            <person name="Guerra B."/>
            <person name="Strauch E."/>
        </authorList>
    </citation>
    <scope>NUCLEOTIDE SEQUENCE [LARGE SCALE GENOMIC DNA]</scope>
    <source>
        <strain evidence="1 2">VN-2825</strain>
    </source>
</reference>